<evidence type="ECO:0000256" key="4">
    <source>
        <dbReference type="ARBA" id="ARBA00023054"/>
    </source>
</evidence>
<dbReference type="SUPFAM" id="SSF46689">
    <property type="entry name" value="Homeodomain-like"/>
    <property type="match status" value="1"/>
</dbReference>
<dbReference type="SMART" id="SM00389">
    <property type="entry name" value="HOX"/>
    <property type="match status" value="1"/>
</dbReference>
<dbReference type="Gene3D" id="1.10.10.60">
    <property type="entry name" value="Homeodomain-like"/>
    <property type="match status" value="1"/>
</dbReference>
<dbReference type="GeneID" id="110744995"/>
<comment type="subcellular location">
    <subcellularLocation>
        <location evidence="1 9 10">Nucleus</location>
    </subcellularLocation>
</comment>
<feature type="domain" description="START" evidence="13">
    <location>
        <begin position="149"/>
        <end position="234"/>
    </location>
</feature>
<keyword evidence="8 9" id="KW-0539">Nucleus</keyword>
<evidence type="ECO:0000256" key="11">
    <source>
        <dbReference type="SAM" id="MobiDB-lite"/>
    </source>
</evidence>
<evidence type="ECO:0000259" key="12">
    <source>
        <dbReference type="PROSITE" id="PS50071"/>
    </source>
</evidence>
<evidence type="ECO:0000256" key="3">
    <source>
        <dbReference type="ARBA" id="ARBA00023015"/>
    </source>
</evidence>
<dbReference type="InterPro" id="IPR001356">
    <property type="entry name" value="HD"/>
</dbReference>
<protein>
    <submittedName>
        <fullName evidence="15">Homeobox-leucine zipper protein ROC7-like</fullName>
    </submittedName>
</protein>
<evidence type="ECO:0000313" key="15">
    <source>
        <dbReference type="RefSeq" id="XP_021800736.1"/>
    </source>
</evidence>
<gene>
    <name evidence="15" type="primary">LOC110744995</name>
</gene>
<keyword evidence="3" id="KW-0805">Transcription regulation</keyword>
<feature type="non-terminal residue" evidence="15">
    <location>
        <position position="234"/>
    </location>
</feature>
<comment type="similarity">
    <text evidence="2">Belongs to the HD-ZIP homeobox family. Class IV subfamily.</text>
</comment>
<evidence type="ECO:0000256" key="6">
    <source>
        <dbReference type="ARBA" id="ARBA00023155"/>
    </source>
</evidence>
<dbReference type="GO" id="GO:0005634">
    <property type="term" value="C:nucleus"/>
    <property type="evidence" value="ECO:0007669"/>
    <property type="project" value="UniProtKB-SubCell"/>
</dbReference>
<dbReference type="KEGG" id="pavi:110744995"/>
<keyword evidence="6 9" id="KW-0371">Homeobox</keyword>
<dbReference type="Proteomes" id="UP000515124">
    <property type="component" value="Unplaced"/>
</dbReference>
<accession>A0A6P5RIU5</accession>
<evidence type="ECO:0000256" key="7">
    <source>
        <dbReference type="ARBA" id="ARBA00023163"/>
    </source>
</evidence>
<name>A0A6P5RIU5_PRUAV</name>
<dbReference type="CDD" id="cd00086">
    <property type="entry name" value="homeodomain"/>
    <property type="match status" value="1"/>
</dbReference>
<evidence type="ECO:0000313" key="14">
    <source>
        <dbReference type="Proteomes" id="UP000515124"/>
    </source>
</evidence>
<evidence type="ECO:0000256" key="9">
    <source>
        <dbReference type="PROSITE-ProRule" id="PRU00108"/>
    </source>
</evidence>
<dbReference type="Pfam" id="PF00046">
    <property type="entry name" value="Homeodomain"/>
    <property type="match status" value="1"/>
</dbReference>
<evidence type="ECO:0000259" key="13">
    <source>
        <dbReference type="PROSITE" id="PS50848"/>
    </source>
</evidence>
<keyword evidence="4" id="KW-0175">Coiled coil</keyword>
<dbReference type="GO" id="GO:0008289">
    <property type="term" value="F:lipid binding"/>
    <property type="evidence" value="ECO:0007669"/>
    <property type="project" value="InterPro"/>
</dbReference>
<dbReference type="AlphaFoldDB" id="A0A6P5RIU5"/>
<keyword evidence="7" id="KW-0804">Transcription</keyword>
<feature type="DNA-binding region" description="Homeobox" evidence="9">
    <location>
        <begin position="53"/>
        <end position="112"/>
    </location>
</feature>
<dbReference type="InterPro" id="IPR009057">
    <property type="entry name" value="Homeodomain-like_sf"/>
</dbReference>
<dbReference type="PROSITE" id="PS50071">
    <property type="entry name" value="HOMEOBOX_2"/>
    <property type="match status" value="1"/>
</dbReference>
<evidence type="ECO:0000256" key="10">
    <source>
        <dbReference type="RuleBase" id="RU000682"/>
    </source>
</evidence>
<dbReference type="RefSeq" id="XP_021800736.1">
    <property type="nucleotide sequence ID" value="XM_021945044.1"/>
</dbReference>
<proteinExistence type="inferred from homology"/>
<evidence type="ECO:0000256" key="1">
    <source>
        <dbReference type="ARBA" id="ARBA00004123"/>
    </source>
</evidence>
<keyword evidence="5 9" id="KW-0238">DNA-binding</keyword>
<keyword evidence="14" id="KW-1185">Reference proteome</keyword>
<dbReference type="Pfam" id="PF01852">
    <property type="entry name" value="START"/>
    <property type="match status" value="1"/>
</dbReference>
<dbReference type="GO" id="GO:0003677">
    <property type="term" value="F:DNA binding"/>
    <property type="evidence" value="ECO:0007669"/>
    <property type="project" value="UniProtKB-UniRule"/>
</dbReference>
<dbReference type="PANTHER" id="PTHR45654:SF113">
    <property type="entry name" value="HOMEOBOX LEUCINE ZIPPER PROTEIN"/>
    <property type="match status" value="1"/>
</dbReference>
<organism evidence="14 15">
    <name type="scientific">Prunus avium</name>
    <name type="common">Cherry</name>
    <name type="synonym">Cerasus avium</name>
    <dbReference type="NCBI Taxonomy" id="42229"/>
    <lineage>
        <taxon>Eukaryota</taxon>
        <taxon>Viridiplantae</taxon>
        <taxon>Streptophyta</taxon>
        <taxon>Embryophyta</taxon>
        <taxon>Tracheophyta</taxon>
        <taxon>Spermatophyta</taxon>
        <taxon>Magnoliopsida</taxon>
        <taxon>eudicotyledons</taxon>
        <taxon>Gunneridae</taxon>
        <taxon>Pentapetalae</taxon>
        <taxon>rosids</taxon>
        <taxon>fabids</taxon>
        <taxon>Rosales</taxon>
        <taxon>Rosaceae</taxon>
        <taxon>Amygdaloideae</taxon>
        <taxon>Amygdaleae</taxon>
        <taxon>Prunus</taxon>
    </lineage>
</organism>
<dbReference type="PROSITE" id="PS50848">
    <property type="entry name" value="START"/>
    <property type="match status" value="1"/>
</dbReference>
<dbReference type="FunFam" id="1.10.10.60:FF:000229">
    <property type="entry name" value="Homeobox-leucine zipper protein HDG1"/>
    <property type="match status" value="1"/>
</dbReference>
<dbReference type="PANTHER" id="PTHR45654">
    <property type="entry name" value="HOMEOBOX-LEUCINE ZIPPER PROTEIN MERISTEM L1"/>
    <property type="match status" value="1"/>
</dbReference>
<feature type="domain" description="Homeobox" evidence="12">
    <location>
        <begin position="51"/>
        <end position="111"/>
    </location>
</feature>
<evidence type="ECO:0000256" key="2">
    <source>
        <dbReference type="ARBA" id="ARBA00006789"/>
    </source>
</evidence>
<dbReference type="InterPro" id="IPR002913">
    <property type="entry name" value="START_lipid-bd_dom"/>
</dbReference>
<evidence type="ECO:0000256" key="8">
    <source>
        <dbReference type="ARBA" id="ARBA00023242"/>
    </source>
</evidence>
<feature type="region of interest" description="Disordered" evidence="11">
    <location>
        <begin position="1"/>
        <end position="63"/>
    </location>
</feature>
<feature type="compositionally biased region" description="Polar residues" evidence="11">
    <location>
        <begin position="1"/>
        <end position="11"/>
    </location>
</feature>
<reference evidence="15" key="1">
    <citation type="submission" date="2025-08" db="UniProtKB">
        <authorList>
            <consortium name="RefSeq"/>
        </authorList>
    </citation>
    <scope>IDENTIFICATION</scope>
</reference>
<sequence>MINTKFGSNNPEGGFGDQDPRPKKTHRRHTQHQIQEMEANNPEGGFGDQDPRPKKTHRRHTQHQIQEMEALFKECPCPKPKQRKELSRELGLEPFQVKWWFQNKRNHMKTQLELHENTQLRNENEKLRADNMRYREALGSASCPNCGGPTTIREMIIEIVVAAMEELIRMAQMGEPLWMTSLDGNTTVVNEDEYIRTFPRVAPKPNNHFKCEASRESAVVVMNHSNLVEILMDV</sequence>
<dbReference type="InterPro" id="IPR042160">
    <property type="entry name" value="HD-Zip_IV"/>
</dbReference>
<evidence type="ECO:0000256" key="5">
    <source>
        <dbReference type="ARBA" id="ARBA00023125"/>
    </source>
</evidence>